<proteinExistence type="predicted"/>
<name>A0A3M7QIS2_BRAPC</name>
<gene>
    <name evidence="2" type="ORF">BpHYR1_009965</name>
</gene>
<keyword evidence="3" id="KW-1185">Reference proteome</keyword>
<feature type="region of interest" description="Disordered" evidence="1">
    <location>
        <begin position="73"/>
        <end position="92"/>
    </location>
</feature>
<dbReference type="Proteomes" id="UP000276133">
    <property type="component" value="Unassembled WGS sequence"/>
</dbReference>
<evidence type="ECO:0000313" key="2">
    <source>
        <dbReference type="EMBL" id="RNA11152.1"/>
    </source>
</evidence>
<comment type="caution">
    <text evidence="2">The sequence shown here is derived from an EMBL/GenBank/DDBJ whole genome shotgun (WGS) entry which is preliminary data.</text>
</comment>
<reference evidence="2 3" key="1">
    <citation type="journal article" date="2018" name="Sci. Rep.">
        <title>Genomic signatures of local adaptation to the degree of environmental predictability in rotifers.</title>
        <authorList>
            <person name="Franch-Gras L."/>
            <person name="Hahn C."/>
            <person name="Garcia-Roger E.M."/>
            <person name="Carmona M.J."/>
            <person name="Serra M."/>
            <person name="Gomez A."/>
        </authorList>
    </citation>
    <scope>NUCLEOTIDE SEQUENCE [LARGE SCALE GENOMIC DNA]</scope>
    <source>
        <strain evidence="2">HYR1</strain>
    </source>
</reference>
<evidence type="ECO:0000256" key="1">
    <source>
        <dbReference type="SAM" id="MobiDB-lite"/>
    </source>
</evidence>
<evidence type="ECO:0000313" key="3">
    <source>
        <dbReference type="Proteomes" id="UP000276133"/>
    </source>
</evidence>
<dbReference type="EMBL" id="REGN01006037">
    <property type="protein sequence ID" value="RNA11152.1"/>
    <property type="molecule type" value="Genomic_DNA"/>
</dbReference>
<sequence>MRILFHISDVPKHVLETEQMIAFSQEYNIEKICTKWYRGFVSCYNLQDMFWYEEQILRKNLLLLSSIISSKTQLSKAGQLDGQNFGPFKKSS</sequence>
<protein>
    <submittedName>
        <fullName evidence="2">Uncharacterized protein</fullName>
    </submittedName>
</protein>
<accession>A0A3M7QIS2</accession>
<dbReference type="AlphaFoldDB" id="A0A3M7QIS2"/>
<organism evidence="2 3">
    <name type="scientific">Brachionus plicatilis</name>
    <name type="common">Marine rotifer</name>
    <name type="synonym">Brachionus muelleri</name>
    <dbReference type="NCBI Taxonomy" id="10195"/>
    <lineage>
        <taxon>Eukaryota</taxon>
        <taxon>Metazoa</taxon>
        <taxon>Spiralia</taxon>
        <taxon>Gnathifera</taxon>
        <taxon>Rotifera</taxon>
        <taxon>Eurotatoria</taxon>
        <taxon>Monogononta</taxon>
        <taxon>Pseudotrocha</taxon>
        <taxon>Ploima</taxon>
        <taxon>Brachionidae</taxon>
        <taxon>Brachionus</taxon>
    </lineage>
</organism>